<dbReference type="STRING" id="1841610.A6X21_19880"/>
<keyword evidence="4" id="KW-1185">Reference proteome</keyword>
<dbReference type="InterPro" id="IPR004992">
    <property type="entry name" value="EutN_CcmL"/>
</dbReference>
<sequence length="120" mass="12695">MFLARVTGSLVSTQKVDSMVGQKLLVVEPLRIQESSADGQTESKLVSTGRTFITVDTVGAGEGQIVLIVQGSSARFTPSTKPLPIDCAIIGLIDVVQIQGKIVFSTRLADQSSTAEESRS</sequence>
<name>A0A1C3EHA1_9PLAN</name>
<dbReference type="RefSeq" id="WP_068847131.1">
    <property type="nucleotide sequence ID" value="NZ_LYDR01000063.1"/>
</dbReference>
<dbReference type="PROSITE" id="PS51932">
    <property type="entry name" value="BMV"/>
    <property type="match status" value="1"/>
</dbReference>
<evidence type="ECO:0000256" key="1">
    <source>
        <dbReference type="ARBA" id="ARBA00024322"/>
    </source>
</evidence>
<dbReference type="InterPro" id="IPR036677">
    <property type="entry name" value="EutN_CcmL_sf"/>
</dbReference>
<dbReference type="GO" id="GO:0031469">
    <property type="term" value="C:bacterial microcompartment"/>
    <property type="evidence" value="ECO:0007669"/>
    <property type="project" value="UniProtKB-SubCell"/>
</dbReference>
<reference evidence="3 4" key="1">
    <citation type="submission" date="2016-05" db="EMBL/GenBank/DDBJ databases">
        <title>Genomic and physiological characterization of Planctopirus sp. isolated from fresh water lake.</title>
        <authorList>
            <person name="Subhash Y."/>
            <person name="Ramana C."/>
        </authorList>
    </citation>
    <scope>NUCLEOTIDE SEQUENCE [LARGE SCALE GENOMIC DNA]</scope>
    <source>
        <strain evidence="3 4">JC280</strain>
    </source>
</reference>
<protein>
    <submittedName>
        <fullName evidence="3">Ethanolamine utilization protein EutN</fullName>
    </submittedName>
</protein>
<dbReference type="EMBL" id="LYDR01000063">
    <property type="protein sequence ID" value="ODA32618.1"/>
    <property type="molecule type" value="Genomic_DNA"/>
</dbReference>
<proteinExistence type="predicted"/>
<comment type="subcellular location">
    <subcellularLocation>
        <location evidence="1">Bacterial microcompartment</location>
    </subcellularLocation>
</comment>
<dbReference type="PANTHER" id="PTHR36539:SF1">
    <property type="entry name" value="BACTERIAL MICROCOMPARTMENT SHELL VERTEX PROTEIN EUTN"/>
    <property type="match status" value="1"/>
</dbReference>
<dbReference type="SUPFAM" id="SSF159133">
    <property type="entry name" value="EutN/CcmL-like"/>
    <property type="match status" value="1"/>
</dbReference>
<keyword evidence="2" id="KW-1283">Bacterial microcompartment</keyword>
<accession>A0A1C3EHA1</accession>
<dbReference type="OrthoDB" id="196195at2"/>
<dbReference type="CDD" id="cd01614">
    <property type="entry name" value="EutN_CcmL"/>
    <property type="match status" value="1"/>
</dbReference>
<dbReference type="PANTHER" id="PTHR36539">
    <property type="entry name" value="ETHANOLAMINE UTILIZATION PROTEIN EUTN"/>
    <property type="match status" value="1"/>
</dbReference>
<dbReference type="AlphaFoldDB" id="A0A1C3EHA1"/>
<gene>
    <name evidence="3" type="ORF">A6X21_19880</name>
</gene>
<comment type="caution">
    <text evidence="3">The sequence shown here is derived from an EMBL/GenBank/DDBJ whole genome shotgun (WGS) entry which is preliminary data.</text>
</comment>
<dbReference type="Pfam" id="PF03319">
    <property type="entry name" value="EutN_CcmL"/>
    <property type="match status" value="1"/>
</dbReference>
<evidence type="ECO:0000256" key="2">
    <source>
        <dbReference type="ARBA" id="ARBA00024446"/>
    </source>
</evidence>
<evidence type="ECO:0000313" key="4">
    <source>
        <dbReference type="Proteomes" id="UP000094828"/>
    </source>
</evidence>
<dbReference type="Gene3D" id="2.40.50.220">
    <property type="entry name" value="EutN/Ccml"/>
    <property type="match status" value="1"/>
</dbReference>
<evidence type="ECO:0000313" key="3">
    <source>
        <dbReference type="EMBL" id="ODA32618.1"/>
    </source>
</evidence>
<organism evidence="3 4">
    <name type="scientific">Planctopirus hydrillae</name>
    <dbReference type="NCBI Taxonomy" id="1841610"/>
    <lineage>
        <taxon>Bacteria</taxon>
        <taxon>Pseudomonadati</taxon>
        <taxon>Planctomycetota</taxon>
        <taxon>Planctomycetia</taxon>
        <taxon>Planctomycetales</taxon>
        <taxon>Planctomycetaceae</taxon>
        <taxon>Planctopirus</taxon>
    </lineage>
</organism>
<dbReference type="Proteomes" id="UP000094828">
    <property type="component" value="Unassembled WGS sequence"/>
</dbReference>